<proteinExistence type="predicted"/>
<evidence type="ECO:0000313" key="1">
    <source>
        <dbReference type="EMBL" id="CDI58075.1"/>
    </source>
</evidence>
<name>U6F630_LACHE</name>
<dbReference type="AlphaFoldDB" id="U6F630"/>
<keyword evidence="2" id="KW-1185">Reference proteome</keyword>
<accession>U6F630</accession>
<reference evidence="1" key="1">
    <citation type="submission" date="2013-09" db="EMBL/GenBank/DDBJ databases">
        <title>Draft Genome Sequence of five Lactobacillus helveticus strains CIRM-BIA 101T, 103, 104, 951 and 953 isolated from milk product.</title>
        <authorList>
            <person name="Valence F."/>
            <person name="Chuat V."/>
            <person name="Ma L."/>
            <person name="Creno S."/>
            <person name="Falentin H."/>
            <person name="Lortal S."/>
            <person name="Bizet C."/>
            <person name="Clermont D."/>
            <person name="Loux V."/>
            <person name="Bouchier C."/>
            <person name="Cousin S."/>
        </authorList>
    </citation>
    <scope>NUCLEOTIDE SEQUENCE [LARGE SCALE GENOMIC DNA]</scope>
    <source>
        <strain evidence="1">CIRM-BIA 951</strain>
    </source>
</reference>
<comment type="caution">
    <text evidence="1">The sequence shown here is derived from an EMBL/GenBank/DDBJ whole genome shotgun (WGS) entry which is preliminary data.</text>
</comment>
<protein>
    <submittedName>
        <fullName evidence="1">Uncharacterized protein</fullName>
    </submittedName>
</protein>
<dbReference type="EMBL" id="CBUK010000045">
    <property type="protein sequence ID" value="CDI58075.1"/>
    <property type="molecule type" value="Genomic_DNA"/>
</dbReference>
<evidence type="ECO:0000313" key="2">
    <source>
        <dbReference type="Proteomes" id="UP000017248"/>
    </source>
</evidence>
<organism evidence="1 2">
    <name type="scientific">Lactobacillus helveticus CIRM-BIA 951</name>
    <dbReference type="NCBI Taxonomy" id="1226334"/>
    <lineage>
        <taxon>Bacteria</taxon>
        <taxon>Bacillati</taxon>
        <taxon>Bacillota</taxon>
        <taxon>Bacilli</taxon>
        <taxon>Lactobacillales</taxon>
        <taxon>Lactobacillaceae</taxon>
        <taxon>Lactobacillus</taxon>
    </lineage>
</organism>
<dbReference type="HOGENOM" id="CLU_3418986_0_0_9"/>
<gene>
    <name evidence="1" type="ORF">LHCIRMBIA951_01119</name>
</gene>
<sequence>MIAKGGAERVGMPNSIFKIKLANGN</sequence>
<dbReference type="Proteomes" id="UP000017248">
    <property type="component" value="Unassembled WGS sequence"/>
</dbReference>